<accession>A0A7G5M438</accession>
<name>A0A7G5M438_9VIRU</name>
<dbReference type="EMBL" id="MT263538">
    <property type="protein sequence ID" value="QMW69071.1"/>
    <property type="molecule type" value="Genomic_DNA"/>
</dbReference>
<protein>
    <submittedName>
        <fullName evidence="1">Uncharacterized protein</fullName>
    </submittedName>
</protein>
<sequence>MCFSNKKLSITRVIYNMVKHYLVTVKNNSNVFTSVEELREALYFANLNNTPIKSDFVGIELDQLNRLHIHTLLTTQNNISCKGQAKKWKELFHGGWHINYTAVTQKTLPTVIGYITKEHRSHIDLEQISYEHFIQIKLRTLNLFSKPILS</sequence>
<evidence type="ECO:0000313" key="1">
    <source>
        <dbReference type="EMBL" id="QMW69071.1"/>
    </source>
</evidence>
<proteinExistence type="predicted"/>
<reference evidence="1" key="1">
    <citation type="submission" date="2020-03" db="EMBL/GenBank/DDBJ databases">
        <title>Unveiling Crucivirus Diversity by Mining Metagenomic Data.</title>
        <authorList>
            <person name="de la Higuera I."/>
            <person name="Kasun G.W."/>
            <person name="Torrance E.L."/>
            <person name="Pratt A.A."/>
            <person name="Maluenda A."/>
            <person name="Colombet J."/>
            <person name="Bisseux M."/>
            <person name="Ravet V."/>
            <person name="Dayaram A."/>
            <person name="Stainton D."/>
            <person name="Kraberger S."/>
            <person name="Zawar-Reza P."/>
            <person name="Goldstien S."/>
            <person name="Briskie J.V."/>
            <person name="White R."/>
            <person name="Taylor H."/>
            <person name="Gomez C."/>
            <person name="Ainley D.G."/>
            <person name="Harding J.S."/>
            <person name="Fontenele R.S."/>
            <person name="Schreck J."/>
            <person name="Ribeiro S.G."/>
            <person name="Oswald S.A."/>
            <person name="Arnold J."/>
            <person name="Enault F."/>
            <person name="Varsani A."/>
            <person name="Stedman K.M."/>
        </authorList>
    </citation>
    <scope>NUCLEOTIDE SEQUENCE</scope>
    <source>
        <strain evidence="1">LSCO_103299</strain>
    </source>
</reference>
<organism evidence="1">
    <name type="scientific">Crucivirus-like circular genetic element-85</name>
    <dbReference type="NCBI Taxonomy" id="2761503"/>
    <lineage>
        <taxon>Viruses</taxon>
        <taxon>Cruciviruses</taxon>
    </lineage>
</organism>